<keyword evidence="8" id="KW-1185">Reference proteome</keyword>
<organism evidence="7 8">
    <name type="scientific">Luteimonas notoginsengisoli</name>
    <dbReference type="NCBI Taxonomy" id="1578200"/>
    <lineage>
        <taxon>Bacteria</taxon>
        <taxon>Pseudomonadati</taxon>
        <taxon>Pseudomonadota</taxon>
        <taxon>Gammaproteobacteria</taxon>
        <taxon>Lysobacterales</taxon>
        <taxon>Lysobacteraceae</taxon>
        <taxon>Luteimonas</taxon>
    </lineage>
</organism>
<evidence type="ECO:0000256" key="3">
    <source>
        <dbReference type="ARBA" id="ARBA00022989"/>
    </source>
</evidence>
<feature type="domain" description="TonB C-terminal" evidence="6">
    <location>
        <begin position="120"/>
        <end position="209"/>
    </location>
</feature>
<evidence type="ECO:0000256" key="4">
    <source>
        <dbReference type="ARBA" id="ARBA00023136"/>
    </source>
</evidence>
<sequence length="265" mass="29201">MKTSKNHGWWLALLLLPLAAMAAPPMTYEMDAVGEIEIGPDGAVKDYRLGGDLPQGVVQAVDSNVRRWKFEPILVDGRPVIATTRMRLALTAVPTEGDQFALKVTNVWFGEPGKRRTLAPPLYPPAMQRAYVEGKVSLIVKVDADGNVVDAMSEQTSLSKDVKGKTANRWRRMLEESSVAAARNWKFTPTEKIDGEATPTLVRVPVVFSMGGRWSGFVPGPIQPVPWLIRESTTSQAMRDTLEDGQMQPLDSRFKLARDVVGTTL</sequence>
<protein>
    <submittedName>
        <fullName evidence="7">Energy transducer TonB</fullName>
    </submittedName>
</protein>
<dbReference type="InterPro" id="IPR037682">
    <property type="entry name" value="TonB_C"/>
</dbReference>
<dbReference type="EMBL" id="JBHRYF010000008">
    <property type="protein sequence ID" value="MFC3660331.1"/>
    <property type="molecule type" value="Genomic_DNA"/>
</dbReference>
<comment type="subcellular location">
    <subcellularLocation>
        <location evidence="1">Membrane</location>
        <topology evidence="1">Single-pass membrane protein</topology>
    </subcellularLocation>
</comment>
<feature type="chain" id="PRO_5045769983" evidence="5">
    <location>
        <begin position="23"/>
        <end position="265"/>
    </location>
</feature>
<comment type="caution">
    <text evidence="7">The sequence shown here is derived from an EMBL/GenBank/DDBJ whole genome shotgun (WGS) entry which is preliminary data.</text>
</comment>
<evidence type="ECO:0000313" key="8">
    <source>
        <dbReference type="Proteomes" id="UP001595724"/>
    </source>
</evidence>
<name>A0ABV7UUQ2_9GAMM</name>
<dbReference type="NCBIfam" id="TIGR01352">
    <property type="entry name" value="tonB_Cterm"/>
    <property type="match status" value="1"/>
</dbReference>
<evidence type="ECO:0000256" key="2">
    <source>
        <dbReference type="ARBA" id="ARBA00022692"/>
    </source>
</evidence>
<keyword evidence="4" id="KW-0472">Membrane</keyword>
<evidence type="ECO:0000256" key="1">
    <source>
        <dbReference type="ARBA" id="ARBA00004167"/>
    </source>
</evidence>
<dbReference type="Pfam" id="PF03544">
    <property type="entry name" value="TonB_C"/>
    <property type="match status" value="1"/>
</dbReference>
<evidence type="ECO:0000313" key="7">
    <source>
        <dbReference type="EMBL" id="MFC3660331.1"/>
    </source>
</evidence>
<keyword evidence="2" id="KW-0812">Transmembrane</keyword>
<reference evidence="8" key="1">
    <citation type="journal article" date="2019" name="Int. J. Syst. Evol. Microbiol.">
        <title>The Global Catalogue of Microorganisms (GCM) 10K type strain sequencing project: providing services to taxonomists for standard genome sequencing and annotation.</title>
        <authorList>
            <consortium name="The Broad Institute Genomics Platform"/>
            <consortium name="The Broad Institute Genome Sequencing Center for Infectious Disease"/>
            <person name="Wu L."/>
            <person name="Ma J."/>
        </authorList>
    </citation>
    <scope>NUCLEOTIDE SEQUENCE [LARGE SCALE GENOMIC DNA]</scope>
    <source>
        <strain evidence="8">KCTC 42211</strain>
    </source>
</reference>
<gene>
    <name evidence="7" type="ORF">ACFOM9_09660</name>
</gene>
<dbReference type="SUPFAM" id="SSF74653">
    <property type="entry name" value="TolA/TonB C-terminal domain"/>
    <property type="match status" value="2"/>
</dbReference>
<evidence type="ECO:0000256" key="5">
    <source>
        <dbReference type="SAM" id="SignalP"/>
    </source>
</evidence>
<dbReference type="Gene3D" id="3.30.1150.10">
    <property type="match status" value="1"/>
</dbReference>
<dbReference type="RefSeq" id="WP_386709586.1">
    <property type="nucleotide sequence ID" value="NZ_JBHRYF010000008.1"/>
</dbReference>
<accession>A0ABV7UUQ2</accession>
<proteinExistence type="predicted"/>
<evidence type="ECO:0000259" key="6">
    <source>
        <dbReference type="Pfam" id="PF03544"/>
    </source>
</evidence>
<keyword evidence="3" id="KW-1133">Transmembrane helix</keyword>
<feature type="signal peptide" evidence="5">
    <location>
        <begin position="1"/>
        <end position="22"/>
    </location>
</feature>
<dbReference type="Proteomes" id="UP001595724">
    <property type="component" value="Unassembled WGS sequence"/>
</dbReference>
<dbReference type="InterPro" id="IPR006260">
    <property type="entry name" value="TonB/TolA_C"/>
</dbReference>
<keyword evidence="5" id="KW-0732">Signal</keyword>